<dbReference type="RefSeq" id="WP_056964089.1">
    <property type="nucleotide sequence ID" value="NZ_CP045068.1"/>
</dbReference>
<gene>
    <name evidence="2" type="ORF">LM010_04115</name>
</gene>
<protein>
    <submittedName>
        <fullName evidence="2">Uncharacterized protein</fullName>
    </submittedName>
</protein>
<dbReference type="AlphaFoldDB" id="A0A5P8JNL0"/>
<evidence type="ECO:0000313" key="2">
    <source>
        <dbReference type="EMBL" id="QFQ90663.1"/>
    </source>
</evidence>
<sequence length="194" mass="22001">MALQMETLLNIIESTGTNPPVTLLAKYLGISKQTVYKRAKQYKIDLHTPLTRETIRKLGTALPLKGGTRKSAIDHVKDQRDEALKQVAALQVANNIEREKAAKTWREVSDAYLKIVQTQDATISHQRREIDQLTNTLQSVLATLNVQTRDQSDIKTISGQLSRTGRIRSRSNHTTKNPSKHYQSIHHQENLQDQ</sequence>
<reference evidence="2 3" key="1">
    <citation type="submission" date="2019-10" db="EMBL/GenBank/DDBJ databases">
        <title>Genome sequencing of Lactobacillus manihotivorans.</title>
        <authorList>
            <person name="Kim K."/>
        </authorList>
    </citation>
    <scope>NUCLEOTIDE SEQUENCE [LARGE SCALE GENOMIC DNA]</scope>
    <source>
        <strain evidence="2 3">LM010</strain>
    </source>
</reference>
<proteinExistence type="predicted"/>
<feature type="region of interest" description="Disordered" evidence="1">
    <location>
        <begin position="159"/>
        <end position="194"/>
    </location>
</feature>
<organism evidence="2 3">
    <name type="scientific">Lacticaseibacillus manihotivorans</name>
    <dbReference type="NCBI Taxonomy" id="88233"/>
    <lineage>
        <taxon>Bacteria</taxon>
        <taxon>Bacillati</taxon>
        <taxon>Bacillota</taxon>
        <taxon>Bacilli</taxon>
        <taxon>Lactobacillales</taxon>
        <taxon>Lactobacillaceae</taxon>
        <taxon>Lacticaseibacillus</taxon>
    </lineage>
</organism>
<dbReference type="Proteomes" id="UP000388452">
    <property type="component" value="Chromosome"/>
</dbReference>
<evidence type="ECO:0000256" key="1">
    <source>
        <dbReference type="SAM" id="MobiDB-lite"/>
    </source>
</evidence>
<evidence type="ECO:0000313" key="3">
    <source>
        <dbReference type="Proteomes" id="UP000388452"/>
    </source>
</evidence>
<name>A0A5P8JNL0_9LACO</name>
<accession>A0A5P8JNL0</accession>
<dbReference type="EMBL" id="CP045068">
    <property type="protein sequence ID" value="QFQ90663.1"/>
    <property type="molecule type" value="Genomic_DNA"/>
</dbReference>